<feature type="binding site" evidence="7">
    <location>
        <begin position="16"/>
        <end position="17"/>
    </location>
    <ligand>
        <name>substrate</name>
    </ligand>
</feature>
<dbReference type="UniPathway" id="UPA00219"/>
<gene>
    <name evidence="7 8" type="primary">murI</name>
    <name evidence="8" type="ORF">C1702_06810</name>
    <name evidence="9" type="ORF">EV676_10552</name>
</gene>
<evidence type="ECO:0000256" key="3">
    <source>
        <dbReference type="ARBA" id="ARBA00022960"/>
    </source>
</evidence>
<evidence type="ECO:0000256" key="2">
    <source>
        <dbReference type="ARBA" id="ARBA00013090"/>
    </source>
</evidence>
<dbReference type="GO" id="GO:0008881">
    <property type="term" value="F:glutamate racemase activity"/>
    <property type="evidence" value="ECO:0007669"/>
    <property type="project" value="UniProtKB-UniRule"/>
</dbReference>
<evidence type="ECO:0000256" key="1">
    <source>
        <dbReference type="ARBA" id="ARBA00001602"/>
    </source>
</evidence>
<comment type="catalytic activity">
    <reaction evidence="1 7">
        <text>L-glutamate = D-glutamate</text>
        <dbReference type="Rhea" id="RHEA:12813"/>
        <dbReference type="ChEBI" id="CHEBI:29985"/>
        <dbReference type="ChEBI" id="CHEBI:29986"/>
        <dbReference type="EC" id="5.1.1.3"/>
    </reaction>
</comment>
<dbReference type="InterPro" id="IPR004391">
    <property type="entry name" value="Glu_race"/>
</dbReference>
<dbReference type="EC" id="5.1.1.3" evidence="2 7"/>
<feature type="binding site" evidence="7">
    <location>
        <begin position="48"/>
        <end position="49"/>
    </location>
    <ligand>
        <name>substrate</name>
    </ligand>
</feature>
<dbReference type="FunFam" id="3.40.50.1860:FF:000001">
    <property type="entry name" value="Glutamate racemase"/>
    <property type="match status" value="1"/>
</dbReference>
<evidence type="ECO:0000313" key="8">
    <source>
        <dbReference type="EMBL" id="PPE70387.1"/>
    </source>
</evidence>
<evidence type="ECO:0000256" key="6">
    <source>
        <dbReference type="ARBA" id="ARBA00023316"/>
    </source>
</evidence>
<dbReference type="GO" id="GO:0008360">
    <property type="term" value="P:regulation of cell shape"/>
    <property type="evidence" value="ECO:0007669"/>
    <property type="project" value="UniProtKB-KW"/>
</dbReference>
<evidence type="ECO:0000313" key="10">
    <source>
        <dbReference type="Proteomes" id="UP000239406"/>
    </source>
</evidence>
<dbReference type="PANTHER" id="PTHR21198:SF2">
    <property type="entry name" value="GLUTAMATE RACEMASE"/>
    <property type="match status" value="1"/>
</dbReference>
<feature type="active site" description="Proton donor/acceptor" evidence="7">
    <location>
        <position position="79"/>
    </location>
</feature>
<dbReference type="PANTHER" id="PTHR21198">
    <property type="entry name" value="GLUTAMATE RACEMASE"/>
    <property type="match status" value="1"/>
</dbReference>
<keyword evidence="10" id="KW-1185">Reference proteome</keyword>
<dbReference type="InterPro" id="IPR001920">
    <property type="entry name" value="Asp/Glu_race"/>
</dbReference>
<proteinExistence type="inferred from homology"/>
<feature type="active site" description="Proton donor/acceptor" evidence="7">
    <location>
        <position position="190"/>
    </location>
</feature>
<dbReference type="HAMAP" id="MF_00258">
    <property type="entry name" value="Glu_racemase"/>
    <property type="match status" value="1"/>
</dbReference>
<accession>A0A2S5T689</accession>
<keyword evidence="5 7" id="KW-0413">Isomerase</keyword>
<protein>
    <recommendedName>
        <fullName evidence="2 7">Glutamate racemase</fullName>
        <ecNumber evidence="2 7">5.1.1.3</ecNumber>
    </recommendedName>
</protein>
<dbReference type="Gene3D" id="3.40.50.1860">
    <property type="match status" value="2"/>
</dbReference>
<evidence type="ECO:0000256" key="5">
    <source>
        <dbReference type="ARBA" id="ARBA00023235"/>
    </source>
</evidence>
<dbReference type="Proteomes" id="UP000294772">
    <property type="component" value="Unassembled WGS sequence"/>
</dbReference>
<comment type="similarity">
    <text evidence="7">Belongs to the aspartate/glutamate racemases family.</text>
</comment>
<comment type="function">
    <text evidence="7">Provides the (R)-glutamate required for cell wall biosynthesis.</text>
</comment>
<dbReference type="EMBL" id="SLXF01000005">
    <property type="protein sequence ID" value="TCP07032.1"/>
    <property type="molecule type" value="Genomic_DNA"/>
</dbReference>
<dbReference type="EMBL" id="PSNY01000006">
    <property type="protein sequence ID" value="PPE70387.1"/>
    <property type="molecule type" value="Genomic_DNA"/>
</dbReference>
<dbReference type="GO" id="GO:0071555">
    <property type="term" value="P:cell wall organization"/>
    <property type="evidence" value="ECO:0007669"/>
    <property type="project" value="UniProtKB-KW"/>
</dbReference>
<dbReference type="OrthoDB" id="9801055at2"/>
<reference evidence="8 10" key="1">
    <citation type="submission" date="2018-02" db="EMBL/GenBank/DDBJ databases">
        <title>Reclassifiation of [Polyangium] brachysporum DSM 7029 as Guopingzhaonella breviflexa gen. nov., sp. nov., a member of the family Comamonadaceae.</title>
        <authorList>
            <person name="Tang B."/>
        </authorList>
    </citation>
    <scope>NUCLEOTIDE SEQUENCE [LARGE SCALE GENOMIC DNA]</scope>
    <source>
        <strain evidence="8 10">DSM 15344</strain>
    </source>
</reference>
<dbReference type="InterPro" id="IPR018187">
    <property type="entry name" value="Asp/Glu_racemase_AS_1"/>
</dbReference>
<dbReference type="RefSeq" id="WP_104356937.1">
    <property type="nucleotide sequence ID" value="NZ_CALFFA010000056.1"/>
</dbReference>
<dbReference type="Pfam" id="PF01177">
    <property type="entry name" value="Asp_Glu_race"/>
    <property type="match status" value="1"/>
</dbReference>
<keyword evidence="6 7" id="KW-0961">Cell wall biogenesis/degradation</keyword>
<comment type="caution">
    <text evidence="8">The sequence shown here is derived from an EMBL/GenBank/DDBJ whole genome shotgun (WGS) entry which is preliminary data.</text>
</comment>
<dbReference type="PROSITE" id="PS00924">
    <property type="entry name" value="ASP_GLU_RACEMASE_2"/>
    <property type="match status" value="1"/>
</dbReference>
<evidence type="ECO:0000256" key="7">
    <source>
        <dbReference type="HAMAP-Rule" id="MF_00258"/>
    </source>
</evidence>
<dbReference type="PROSITE" id="PS00923">
    <property type="entry name" value="ASP_GLU_RACEMASE_1"/>
    <property type="match status" value="1"/>
</dbReference>
<feature type="binding site" evidence="7">
    <location>
        <begin position="191"/>
        <end position="192"/>
    </location>
    <ligand>
        <name>substrate</name>
    </ligand>
</feature>
<feature type="binding site" evidence="7">
    <location>
        <begin position="80"/>
        <end position="81"/>
    </location>
    <ligand>
        <name>substrate</name>
    </ligand>
</feature>
<dbReference type="InterPro" id="IPR033134">
    <property type="entry name" value="Asp/Glu_racemase_AS_2"/>
</dbReference>
<keyword evidence="4 7" id="KW-0573">Peptidoglycan synthesis</keyword>
<name>A0A2S5T689_9BURK</name>
<evidence type="ECO:0000256" key="4">
    <source>
        <dbReference type="ARBA" id="ARBA00022984"/>
    </source>
</evidence>
<dbReference type="GO" id="GO:0009252">
    <property type="term" value="P:peptidoglycan biosynthetic process"/>
    <property type="evidence" value="ECO:0007669"/>
    <property type="project" value="UniProtKB-UniRule"/>
</dbReference>
<dbReference type="Proteomes" id="UP000239406">
    <property type="component" value="Unassembled WGS sequence"/>
</dbReference>
<organism evidence="8 10">
    <name type="scientific">Caldimonas thermodepolymerans</name>
    <dbReference type="NCBI Taxonomy" id="215580"/>
    <lineage>
        <taxon>Bacteria</taxon>
        <taxon>Pseudomonadati</taxon>
        <taxon>Pseudomonadota</taxon>
        <taxon>Betaproteobacteria</taxon>
        <taxon>Burkholderiales</taxon>
        <taxon>Sphaerotilaceae</taxon>
        <taxon>Caldimonas</taxon>
    </lineage>
</organism>
<evidence type="ECO:0000313" key="9">
    <source>
        <dbReference type="EMBL" id="TCP07032.1"/>
    </source>
</evidence>
<dbReference type="AlphaFoldDB" id="A0A2S5T689"/>
<dbReference type="NCBIfam" id="TIGR00067">
    <property type="entry name" value="glut_race"/>
    <property type="match status" value="1"/>
</dbReference>
<sequence>MSAPAPIPPVTVGVFDSGVGGLSVLRELQRQLPLAHLVYVADSGHAPYGERSTGYVIERSTHIARFLLQRGARVLVVACNTATAAAAQVLRDAYPDTPIVGVEPGLKPAVALTRNRRIGVLATEGTLASAKFQALLARLRERAAFHLQPCPGLAHAIESGNPEAPEVLALVERYCAPLRAHDVDTVVLGCTHYPFVAAAIQRAMGPQVQLVDTAQAVARHTVTQAQKMLDSLPAVPEPAARPRHVEAHTSGAVDHLARITARWLDFPVQVQAWA</sequence>
<evidence type="ECO:0000313" key="11">
    <source>
        <dbReference type="Proteomes" id="UP000294772"/>
    </source>
</evidence>
<reference evidence="9 11" key="2">
    <citation type="submission" date="2019-03" db="EMBL/GenBank/DDBJ databases">
        <title>Genomic Encyclopedia of Type Strains, Phase IV (KMG-IV): sequencing the most valuable type-strain genomes for metagenomic binning, comparative biology and taxonomic classification.</title>
        <authorList>
            <person name="Goeker M."/>
        </authorList>
    </citation>
    <scope>NUCLEOTIDE SEQUENCE [LARGE SCALE GENOMIC DNA]</scope>
    <source>
        <strain evidence="9 11">DSM 15264</strain>
    </source>
</reference>
<dbReference type="SUPFAM" id="SSF53681">
    <property type="entry name" value="Aspartate/glutamate racemase"/>
    <property type="match status" value="2"/>
</dbReference>
<keyword evidence="3 7" id="KW-0133">Cell shape</keyword>
<comment type="pathway">
    <text evidence="7">Cell wall biogenesis; peptidoglycan biosynthesis.</text>
</comment>
<dbReference type="InterPro" id="IPR015942">
    <property type="entry name" value="Asp/Glu/hydantoin_racemase"/>
</dbReference>